<keyword evidence="2" id="KW-0805">Transcription regulation</keyword>
<dbReference type="CDD" id="cd14691">
    <property type="entry name" value="bZIP_XBP1"/>
    <property type="match status" value="1"/>
</dbReference>
<dbReference type="SUPFAM" id="SSF57959">
    <property type="entry name" value="Leucine zipper domain"/>
    <property type="match status" value="1"/>
</dbReference>
<protein>
    <recommendedName>
        <fullName evidence="6">X-box-binding protein 1</fullName>
    </recommendedName>
</protein>
<dbReference type="GO" id="GO:0000977">
    <property type="term" value="F:RNA polymerase II transcription regulatory region sequence-specific DNA binding"/>
    <property type="evidence" value="ECO:0007669"/>
    <property type="project" value="TreeGrafter"/>
</dbReference>
<evidence type="ECO:0000256" key="8">
    <source>
        <dbReference type="SAM" id="MobiDB-lite"/>
    </source>
</evidence>
<evidence type="ECO:0000256" key="5">
    <source>
        <dbReference type="ARBA" id="ARBA00023242"/>
    </source>
</evidence>
<gene>
    <name evidence="10" type="ORF">RDWZM_003227</name>
</gene>
<feature type="region of interest" description="Disordered" evidence="8">
    <location>
        <begin position="1"/>
        <end position="50"/>
    </location>
</feature>
<dbReference type="InterPro" id="IPR046347">
    <property type="entry name" value="bZIP_sf"/>
</dbReference>
<evidence type="ECO:0000256" key="2">
    <source>
        <dbReference type="ARBA" id="ARBA00023015"/>
    </source>
</evidence>
<keyword evidence="7" id="KW-0175">Coiled coil</keyword>
<evidence type="ECO:0000256" key="1">
    <source>
        <dbReference type="ARBA" id="ARBA00022843"/>
    </source>
</evidence>
<feature type="compositionally biased region" description="Low complexity" evidence="8">
    <location>
        <begin position="21"/>
        <end position="35"/>
    </location>
</feature>
<dbReference type="Gene3D" id="1.20.5.170">
    <property type="match status" value="1"/>
</dbReference>
<keyword evidence="11" id="KW-1185">Reference proteome</keyword>
<dbReference type="AlphaFoldDB" id="A0A9Q0MHS7"/>
<evidence type="ECO:0000313" key="10">
    <source>
        <dbReference type="EMBL" id="KAJ6224682.1"/>
    </source>
</evidence>
<keyword evidence="5" id="KW-0539">Nucleus</keyword>
<dbReference type="GO" id="GO:0005634">
    <property type="term" value="C:nucleus"/>
    <property type="evidence" value="ECO:0007669"/>
    <property type="project" value="TreeGrafter"/>
</dbReference>
<dbReference type="Pfam" id="PF07716">
    <property type="entry name" value="bZIP_2"/>
    <property type="match status" value="1"/>
</dbReference>
<dbReference type="InterPro" id="IPR004827">
    <property type="entry name" value="bZIP"/>
</dbReference>
<evidence type="ECO:0000259" key="9">
    <source>
        <dbReference type="PROSITE" id="PS50217"/>
    </source>
</evidence>
<keyword evidence="3" id="KW-0238">DNA-binding</keyword>
<dbReference type="InterPro" id="IPR052470">
    <property type="entry name" value="ER_Stress-Reg_TF"/>
</dbReference>
<dbReference type="SMART" id="SM00338">
    <property type="entry name" value="BRLZ"/>
    <property type="match status" value="1"/>
</dbReference>
<dbReference type="EMBL" id="JAPWDV010000001">
    <property type="protein sequence ID" value="KAJ6224682.1"/>
    <property type="molecule type" value="Genomic_DNA"/>
</dbReference>
<evidence type="ECO:0000256" key="3">
    <source>
        <dbReference type="ARBA" id="ARBA00023125"/>
    </source>
</evidence>
<reference evidence="10" key="1">
    <citation type="submission" date="2022-12" db="EMBL/GenBank/DDBJ databases">
        <title>Genome assemblies of Blomia tropicalis.</title>
        <authorList>
            <person name="Cui Y."/>
        </authorList>
    </citation>
    <scope>NUCLEOTIDE SEQUENCE</scope>
    <source>
        <tissue evidence="10">Adult mites</tissue>
    </source>
</reference>
<evidence type="ECO:0000313" key="11">
    <source>
        <dbReference type="Proteomes" id="UP001142055"/>
    </source>
</evidence>
<comment type="caution">
    <text evidence="10">The sequence shown here is derived from an EMBL/GenBank/DDBJ whole genome shotgun (WGS) entry which is preliminary data.</text>
</comment>
<dbReference type="PROSITE" id="PS50217">
    <property type="entry name" value="BZIP"/>
    <property type="match status" value="1"/>
</dbReference>
<evidence type="ECO:0000256" key="7">
    <source>
        <dbReference type="SAM" id="Coils"/>
    </source>
</evidence>
<organism evidence="10 11">
    <name type="scientific">Blomia tropicalis</name>
    <name type="common">Mite</name>
    <dbReference type="NCBI Taxonomy" id="40697"/>
    <lineage>
        <taxon>Eukaryota</taxon>
        <taxon>Metazoa</taxon>
        <taxon>Ecdysozoa</taxon>
        <taxon>Arthropoda</taxon>
        <taxon>Chelicerata</taxon>
        <taxon>Arachnida</taxon>
        <taxon>Acari</taxon>
        <taxon>Acariformes</taxon>
        <taxon>Sarcoptiformes</taxon>
        <taxon>Astigmata</taxon>
        <taxon>Glycyphagoidea</taxon>
        <taxon>Echimyopodidae</taxon>
        <taxon>Blomia</taxon>
    </lineage>
</organism>
<evidence type="ECO:0000256" key="4">
    <source>
        <dbReference type="ARBA" id="ARBA00023163"/>
    </source>
</evidence>
<proteinExistence type="predicted"/>
<keyword evidence="1" id="KW-0832">Ubl conjugation</keyword>
<sequence length="461" mass="50694">MSQTKSIKPLLGPNSRPLVPSTPTSSITNTNQTIIGEKPKRKRQRLDHLSQEEKVMRRKLKNRMAAQSARDRKKVKMMDLESVNNGLKAKNDSLIKRNGFLEKRVKTLEKENESLRKSLMSYSVSNKNVEQLLPPMMLKDDLLDIIKMEDINTNEGVIFDVNMNDGTYLNDLVTSKVESCSGRNSPLSSVGSELSDDSGCLLSHQEDSGSFSSACSTSDDRSTTVGESITVSSPMAATAIKSCEANNNNNQSNELVQRDTIESYNAEAIADTMGDQQTNDLFNTAIDEFFVCFGNSFDQYQPTEPKCETIVGDNNSQLASGIVIDGQSSSNESSPVKCLQTIQKGTSSASPINTPNDHDYIRTESKRDLNNNALDLFDQILSRPANYPLSPLSNHSLDIGYESMSSPTGSETSSKTATSSNLFDTSNPIDDYLLDFGGILDNSFTDSLIDPSLLELFPNMF</sequence>
<dbReference type="PANTHER" id="PTHR46542:SF1">
    <property type="entry name" value="X-BOX BINDING PROTEIN 1"/>
    <property type="match status" value="1"/>
</dbReference>
<name>A0A9Q0MHS7_BLOTA</name>
<accession>A0A9Q0MHS7</accession>
<feature type="domain" description="BZIP" evidence="9">
    <location>
        <begin position="52"/>
        <end position="115"/>
    </location>
</feature>
<dbReference type="PANTHER" id="PTHR46542">
    <property type="entry name" value="X-BOX BINDING PROTEIN 1"/>
    <property type="match status" value="1"/>
</dbReference>
<keyword evidence="4" id="KW-0804">Transcription</keyword>
<feature type="coiled-coil region" evidence="7">
    <location>
        <begin position="91"/>
        <end position="118"/>
    </location>
</feature>
<dbReference type="GO" id="GO:0000981">
    <property type="term" value="F:DNA-binding transcription factor activity, RNA polymerase II-specific"/>
    <property type="evidence" value="ECO:0007669"/>
    <property type="project" value="TreeGrafter"/>
</dbReference>
<dbReference type="Proteomes" id="UP001142055">
    <property type="component" value="Chromosome 1"/>
</dbReference>
<evidence type="ECO:0000256" key="6">
    <source>
        <dbReference type="ARBA" id="ARBA00040165"/>
    </source>
</evidence>